<evidence type="ECO:0000313" key="2">
    <source>
        <dbReference type="EMBL" id="KAK4243469.1"/>
    </source>
</evidence>
<feature type="transmembrane region" description="Helical" evidence="1">
    <location>
        <begin position="50"/>
        <end position="74"/>
    </location>
</feature>
<sequence length="79" mass="9183">MVDTDFLFNIELPRFTSGDKKAYKKSTHHNMRSVCVGVAADTDRRLTGHLVYHTIPLALIVYHCCVIGICYFLFCSWRW</sequence>
<organism evidence="2 3">
    <name type="scientific">Corynascus novoguineensis</name>
    <dbReference type="NCBI Taxonomy" id="1126955"/>
    <lineage>
        <taxon>Eukaryota</taxon>
        <taxon>Fungi</taxon>
        <taxon>Dikarya</taxon>
        <taxon>Ascomycota</taxon>
        <taxon>Pezizomycotina</taxon>
        <taxon>Sordariomycetes</taxon>
        <taxon>Sordariomycetidae</taxon>
        <taxon>Sordariales</taxon>
        <taxon>Chaetomiaceae</taxon>
        <taxon>Corynascus</taxon>
    </lineage>
</organism>
<dbReference type="EMBL" id="MU857813">
    <property type="protein sequence ID" value="KAK4243469.1"/>
    <property type="molecule type" value="Genomic_DNA"/>
</dbReference>
<dbReference type="AlphaFoldDB" id="A0AAN7HKJ9"/>
<gene>
    <name evidence="2" type="ORF">C7999DRAFT_18172</name>
</gene>
<dbReference type="Proteomes" id="UP001303647">
    <property type="component" value="Unassembled WGS sequence"/>
</dbReference>
<keyword evidence="3" id="KW-1185">Reference proteome</keyword>
<evidence type="ECO:0000313" key="3">
    <source>
        <dbReference type="Proteomes" id="UP001303647"/>
    </source>
</evidence>
<comment type="caution">
    <text evidence="2">The sequence shown here is derived from an EMBL/GenBank/DDBJ whole genome shotgun (WGS) entry which is preliminary data.</text>
</comment>
<keyword evidence="1" id="KW-0472">Membrane</keyword>
<protein>
    <submittedName>
        <fullName evidence="2">Uncharacterized protein</fullName>
    </submittedName>
</protein>
<reference evidence="2" key="1">
    <citation type="journal article" date="2023" name="Mol. Phylogenet. Evol.">
        <title>Genome-scale phylogeny and comparative genomics of the fungal order Sordariales.</title>
        <authorList>
            <person name="Hensen N."/>
            <person name="Bonometti L."/>
            <person name="Westerberg I."/>
            <person name="Brannstrom I.O."/>
            <person name="Guillou S."/>
            <person name="Cros-Aarteil S."/>
            <person name="Calhoun S."/>
            <person name="Haridas S."/>
            <person name="Kuo A."/>
            <person name="Mondo S."/>
            <person name="Pangilinan J."/>
            <person name="Riley R."/>
            <person name="LaButti K."/>
            <person name="Andreopoulos B."/>
            <person name="Lipzen A."/>
            <person name="Chen C."/>
            <person name="Yan M."/>
            <person name="Daum C."/>
            <person name="Ng V."/>
            <person name="Clum A."/>
            <person name="Steindorff A."/>
            <person name="Ohm R.A."/>
            <person name="Martin F."/>
            <person name="Silar P."/>
            <person name="Natvig D.O."/>
            <person name="Lalanne C."/>
            <person name="Gautier V."/>
            <person name="Ament-Velasquez S.L."/>
            <person name="Kruys A."/>
            <person name="Hutchinson M.I."/>
            <person name="Powell A.J."/>
            <person name="Barry K."/>
            <person name="Miller A.N."/>
            <person name="Grigoriev I.V."/>
            <person name="Debuchy R."/>
            <person name="Gladieux P."/>
            <person name="Hiltunen Thoren M."/>
            <person name="Johannesson H."/>
        </authorList>
    </citation>
    <scope>NUCLEOTIDE SEQUENCE</scope>
    <source>
        <strain evidence="2">CBS 359.72</strain>
    </source>
</reference>
<keyword evidence="1" id="KW-0812">Transmembrane</keyword>
<keyword evidence="1" id="KW-1133">Transmembrane helix</keyword>
<accession>A0AAN7HKJ9</accession>
<reference evidence="2" key="2">
    <citation type="submission" date="2023-05" db="EMBL/GenBank/DDBJ databases">
        <authorList>
            <consortium name="Lawrence Berkeley National Laboratory"/>
            <person name="Steindorff A."/>
            <person name="Hensen N."/>
            <person name="Bonometti L."/>
            <person name="Westerberg I."/>
            <person name="Brannstrom I.O."/>
            <person name="Guillou S."/>
            <person name="Cros-Aarteil S."/>
            <person name="Calhoun S."/>
            <person name="Haridas S."/>
            <person name="Kuo A."/>
            <person name="Mondo S."/>
            <person name="Pangilinan J."/>
            <person name="Riley R."/>
            <person name="Labutti K."/>
            <person name="Andreopoulos B."/>
            <person name="Lipzen A."/>
            <person name="Chen C."/>
            <person name="Yanf M."/>
            <person name="Daum C."/>
            <person name="Ng V."/>
            <person name="Clum A."/>
            <person name="Ohm R."/>
            <person name="Martin F."/>
            <person name="Silar P."/>
            <person name="Natvig D."/>
            <person name="Lalanne C."/>
            <person name="Gautier V."/>
            <person name="Ament-Velasquez S.L."/>
            <person name="Kruys A."/>
            <person name="Hutchinson M.I."/>
            <person name="Powell A.J."/>
            <person name="Barry K."/>
            <person name="Miller A.N."/>
            <person name="Grigoriev I.V."/>
            <person name="Debuchy R."/>
            <person name="Gladieux P."/>
            <person name="Thoren M.H."/>
            <person name="Johannesson H."/>
        </authorList>
    </citation>
    <scope>NUCLEOTIDE SEQUENCE</scope>
    <source>
        <strain evidence="2">CBS 359.72</strain>
    </source>
</reference>
<name>A0AAN7HKJ9_9PEZI</name>
<evidence type="ECO:0000256" key="1">
    <source>
        <dbReference type="SAM" id="Phobius"/>
    </source>
</evidence>
<proteinExistence type="predicted"/>